<dbReference type="Pfam" id="PF22067">
    <property type="entry name" value="Cep192_D3"/>
    <property type="match status" value="1"/>
</dbReference>
<feature type="region of interest" description="Disordered" evidence="21">
    <location>
        <begin position="1446"/>
        <end position="1468"/>
    </location>
</feature>
<keyword evidence="13" id="KW-0653">Protein transport</keyword>
<evidence type="ECO:0000256" key="18">
    <source>
        <dbReference type="ARBA" id="ARBA00023306"/>
    </source>
</evidence>
<comment type="subcellular location">
    <subcellularLocation>
        <location evidence="3">Chromosome</location>
        <location evidence="3">Centromere</location>
        <location evidence="3">Kinetochore</location>
    </subcellularLocation>
    <subcellularLocation>
        <location evidence="4">Lysosome membrane</location>
    </subcellularLocation>
    <subcellularLocation>
        <location evidence="2">Nucleus</location>
        <location evidence="2">Nuclear pore complex</location>
    </subcellularLocation>
</comment>
<evidence type="ECO:0000256" key="21">
    <source>
        <dbReference type="SAM" id="MobiDB-lite"/>
    </source>
</evidence>
<dbReference type="Pfam" id="PF25765">
    <property type="entry name" value="PLK4_bind_CEP192"/>
    <property type="match status" value="1"/>
</dbReference>
<evidence type="ECO:0000256" key="9">
    <source>
        <dbReference type="ARBA" id="ARBA00022737"/>
    </source>
</evidence>
<dbReference type="Pfam" id="PF22060">
    <property type="entry name" value="Cep192_D1"/>
    <property type="match status" value="1"/>
</dbReference>
<dbReference type="GO" id="GO:0005765">
    <property type="term" value="C:lysosomal membrane"/>
    <property type="evidence" value="ECO:0007669"/>
    <property type="project" value="UniProtKB-SubCell"/>
</dbReference>
<proteinExistence type="inferred from homology"/>
<feature type="domain" description="MSP" evidence="22">
    <location>
        <begin position="2097"/>
        <end position="2235"/>
    </location>
</feature>
<dbReference type="InterPro" id="IPR036322">
    <property type="entry name" value="WD40_repeat_dom_sf"/>
</dbReference>
<evidence type="ECO:0000256" key="8">
    <source>
        <dbReference type="ARBA" id="ARBA00022618"/>
    </source>
</evidence>
<dbReference type="InterPro" id="IPR054086">
    <property type="entry name" value="Cep192-like_D2"/>
</dbReference>
<keyword evidence="15" id="KW-0509">mRNA transport</keyword>
<keyword evidence="12" id="KW-0995">Kinetochore</keyword>
<dbReference type="InterPro" id="IPR039103">
    <property type="entry name" value="Spd-2/CEP192"/>
</dbReference>
<keyword evidence="24" id="KW-1185">Reference proteome</keyword>
<dbReference type="Proteomes" id="UP001623348">
    <property type="component" value="Unassembled WGS sequence"/>
</dbReference>
<evidence type="ECO:0000256" key="6">
    <source>
        <dbReference type="ARBA" id="ARBA00022448"/>
    </source>
</evidence>
<dbReference type="InterPro" id="IPR015943">
    <property type="entry name" value="WD40/YVTN_repeat-like_dom_sf"/>
</dbReference>
<dbReference type="InterPro" id="IPR054089">
    <property type="entry name" value="Cep192-like_D3"/>
</dbReference>
<evidence type="ECO:0000256" key="14">
    <source>
        <dbReference type="ARBA" id="ARBA00023010"/>
    </source>
</evidence>
<evidence type="ECO:0000256" key="17">
    <source>
        <dbReference type="ARBA" id="ARBA00023242"/>
    </source>
</evidence>
<reference evidence="23 24" key="1">
    <citation type="submission" date="2024-06" db="EMBL/GenBank/DDBJ databases">
        <title>The draft genome of Grus japonensis, version 3.</title>
        <authorList>
            <person name="Nabeshima K."/>
            <person name="Suzuki S."/>
            <person name="Onuma M."/>
        </authorList>
    </citation>
    <scope>NUCLEOTIDE SEQUENCE [LARGE SCALE GENOMIC DNA]</scope>
    <source>
        <strain evidence="23 24">451A</strain>
    </source>
</reference>
<dbReference type="PROSITE" id="PS50294">
    <property type="entry name" value="WD_REPEATS_REGION"/>
    <property type="match status" value="2"/>
</dbReference>
<keyword evidence="6" id="KW-0813">Transport</keyword>
<dbReference type="SMART" id="SM00320">
    <property type="entry name" value="WD40"/>
    <property type="match status" value="5"/>
</dbReference>
<evidence type="ECO:0000256" key="11">
    <source>
        <dbReference type="ARBA" id="ARBA00022829"/>
    </source>
</evidence>
<dbReference type="InterPro" id="IPR000535">
    <property type="entry name" value="MSP_dom"/>
</dbReference>
<evidence type="ECO:0000313" key="24">
    <source>
        <dbReference type="Proteomes" id="UP001623348"/>
    </source>
</evidence>
<keyword evidence="9" id="KW-0677">Repeat</keyword>
<dbReference type="Pfam" id="PF00400">
    <property type="entry name" value="WD40"/>
    <property type="match status" value="4"/>
</dbReference>
<feature type="repeat" description="WD" evidence="20">
    <location>
        <begin position="274"/>
        <end position="306"/>
    </location>
</feature>
<keyword evidence="10" id="KW-0498">Mitosis</keyword>
<evidence type="ECO:0000256" key="2">
    <source>
        <dbReference type="ARBA" id="ARBA00004567"/>
    </source>
</evidence>
<dbReference type="InterPro" id="IPR008962">
    <property type="entry name" value="PapD-like_sf"/>
</dbReference>
<evidence type="ECO:0000313" key="23">
    <source>
        <dbReference type="EMBL" id="GAB0182763.1"/>
    </source>
</evidence>
<dbReference type="EMBL" id="BAAFJT010000002">
    <property type="protein sequence ID" value="GAB0182763.1"/>
    <property type="molecule type" value="Genomic_DNA"/>
</dbReference>
<dbReference type="PROSITE" id="PS50082">
    <property type="entry name" value="WD_REPEATS_2"/>
    <property type="match status" value="2"/>
</dbReference>
<dbReference type="PROSITE" id="PS50202">
    <property type="entry name" value="MSP"/>
    <property type="match status" value="1"/>
</dbReference>
<dbReference type="FunFam" id="2.130.10.10:FF:000063">
    <property type="entry name" value="SEH1 like nucleoporin"/>
    <property type="match status" value="1"/>
</dbReference>
<evidence type="ECO:0000256" key="13">
    <source>
        <dbReference type="ARBA" id="ARBA00022927"/>
    </source>
</evidence>
<evidence type="ECO:0000256" key="4">
    <source>
        <dbReference type="ARBA" id="ARBA00004656"/>
    </source>
</evidence>
<dbReference type="SUPFAM" id="SSF49354">
    <property type="entry name" value="PapD-like"/>
    <property type="match status" value="1"/>
</dbReference>
<evidence type="ECO:0000256" key="12">
    <source>
        <dbReference type="ARBA" id="ARBA00022838"/>
    </source>
</evidence>
<evidence type="ECO:0000256" key="15">
    <source>
        <dbReference type="ARBA" id="ARBA00023132"/>
    </source>
</evidence>
<organism evidence="23 24">
    <name type="scientific">Grus japonensis</name>
    <name type="common">Japanese crane</name>
    <name type="synonym">Red-crowned crane</name>
    <dbReference type="NCBI Taxonomy" id="30415"/>
    <lineage>
        <taxon>Eukaryota</taxon>
        <taxon>Metazoa</taxon>
        <taxon>Chordata</taxon>
        <taxon>Craniata</taxon>
        <taxon>Vertebrata</taxon>
        <taxon>Euteleostomi</taxon>
        <taxon>Archelosauria</taxon>
        <taxon>Archosauria</taxon>
        <taxon>Dinosauria</taxon>
        <taxon>Saurischia</taxon>
        <taxon>Theropoda</taxon>
        <taxon>Coelurosauria</taxon>
        <taxon>Aves</taxon>
        <taxon>Neognathae</taxon>
        <taxon>Neoaves</taxon>
        <taxon>Gruiformes</taxon>
        <taxon>Gruidae</taxon>
        <taxon>Grus</taxon>
    </lineage>
</organism>
<evidence type="ECO:0000256" key="1">
    <source>
        <dbReference type="ARBA" id="ARBA00002483"/>
    </source>
</evidence>
<dbReference type="InterPro" id="IPR057665">
    <property type="entry name" value="CEP192_PLK4_bind"/>
</dbReference>
<sequence length="2235" mass="243369">MFVARSIAADHRDLIHDVSFDFHGRRMATCSSDQSVKVWDKSENGDWHCTASWKTHSGSVWRVTWAHPEFGQVLASCSFDRTAAVWEEIVGESNDKLRGQSHWVKRTTLVDSRTSVTDVKFAPKHMGLMLATCSADGVVRIYEAPDVMNLSQWSLQHEISCKLSCSCISWNPSSSRAHSPMIAVGSDDNSPNILAKVQIYEYNENTRKYAKAEALMTVTDPVHDIAFAPNLGRSFHILAVATKDVRIFTLKPLRKELTSSGGLTKFEIHIVAQFDNHNSQVWRVSWNITGTVLASSGDDGCVRLWKANYMDNWKCTGILKGNGSPVNGSSQQGIFNASLGSANTSLQNSLNGSSASRYFFPPLDSPRAGSRWSSHAQLLPPPPLIEHSCDADTANLQCSLLWKWRKAVLVQAALQAKYRCCWTRADRVAKQSAILSNLCRMMEDFRNIADETFPSFLGHSLSSSASVIFENVTISSNPGLPVAASTVVRNKTGCDNRLSDICASYLEGKHSPSSGSPHSSQSDPEPVGKFALSFHDDMEVATQVKEPQSTSVSLKESHSVYGEQDQNVIEHSNRSQDTLLEVLPLERLEDLSTGICFLPDSKNNKVGPSEPSEKLIEGEISSDHLSNSLSSFLENEKLSSLASSEEDSTDDDIDDEEFFDNKLEAYFEQLIQPEMTRGDTDIQKLAECCTALKLSENGLFQENFQVPDTYQAVTGVDSGNASDEDSQNQGITGCPAQREMPTRAVQQLNSMTTGDVVDSCSAAELRLDSLYLQCTDSRNADVLDVLPKQEIQSSVCQAAASDAEVLHTGRGFLGQYTTPKVFLSANAPQTDATEREVGLADTYLSPTADSCENISLATTDKGDLPHSIVYQNEEGKWVTDLAYYTSFDEEQDLNLPEDDKINEEFITGSEAAAMIAQDQEEFEKAHKLVQVEKVDILNASELADTSWKSANSCILLRTSDLDKDASYLRLSLGEFFGQRSEALGCLGGGSDVKRPSFGYYITSPKKRQPVALLRQSDSSGGDTGQEILQLSEVFPDDLEAQTKEHANSASCEGAWHRMDTAAGIHKSINIEAATKSKGKDGIHKDKFEDGLSNHSDSVLSISTIASAIANASSSADPSQLAAMMMALSNKGKRTCFLPGIVKEMELSANQVLSSNVENDAFDMEKYLKKTDEIGHESECESIVKHEASVQNLVPGTFLLSKDKNKDVLAEDLINNHSKQQEIERRFLDYFNEENIWNFSSLSGVPSHEDVTANSVKYSEKMSDLVNSKHLQSLNAELRSDTLDTQTSPTGNEAHTCRIPSAAKMEAAQTSPLAYQTNDLTGRCCIREGTETVDQATNAVPEPCNDLVESSTGNTLSLSNLIPANQSHKCVSVSPTKAKPTQKLNNDERKQNAKIEKTNKDASTVCGGNAKHVTFEMLSPTSQNSTEHKPILPECDLQPLEDEQYSFRPSTSPLIHSSPSETSGTAFSGSETDFTCTSHYQESSCKESVLPQSVYSSPSMSRLTYVSASDSTLRNTAAIHNPETYWGENASELSTTIIRASPTPLQEHTNGNLEDHSCQRNRKEALLSIEQKSEENELAGLQRKLDDVLGQELSKEGFPKSEKQLASIPSNLAANNKEVDHVKSALPSKLCIFQPLSVNVDAQEVWQDQTSKAQRQGLPSLNMLPVYPGVSTYMPFNQNSSGEPYVPISSFKSHVTTSVSQAISSSIPTLLTGRSLATTPFAQQHLGNIPSTGNTVLSQFHGCSSAGFGLPAGLPCSGIPENPLMVGIPLGPNIGPGSLGAASLCNPHSTSWNKNILNIKSCTGQPLGAGRSEWELPKSPGIGHVKVPEELKFPNACCVGIASQTILSIFNPTDRWLQVSIGILSVSVNGEKMDPVKYQCLVFKNKTIVGSYSTNDLKILFLPCHSGIFQCILNVSSWPVSADAETIVQAEALASRVVLTAVAENPNLEVETGKRDYLDFGDLTSGSWKALPLKLINKTHAFVPIRLIINANAVAWRCFTFSKEPVNPSNEQSLQMDAVSQIAAPSVVNHVIHASYDGQDPEALMVWVLFHAPKKQISSSDSLGPADEFLARVDVEVDSPGPSSVIKSIPLRARAGTARIHAPKDLQTIYLSTSVGSTAKQQLPLKNAGNIGVYLKVKTSNQDSCFAVEPEDLFLLPGEEREVTVLFFPKNVMTTESTLKILVLPSGPQYEVVIKGEAESEENRPVSTAAGCSDIPPILSNKQFIAWGGVTLGASV</sequence>
<comment type="caution">
    <text evidence="23">The sequence shown here is derived from an EMBL/GenBank/DDBJ whole genome shotgun (WGS) entry which is preliminary data.</text>
</comment>
<dbReference type="Pfam" id="PF22064">
    <property type="entry name" value="Cep192_D2"/>
    <property type="match status" value="1"/>
</dbReference>
<dbReference type="SUPFAM" id="SSF50978">
    <property type="entry name" value="WD40 repeat-like"/>
    <property type="match status" value="1"/>
</dbReference>
<keyword evidence="11" id="KW-0159">Chromosome partition</keyword>
<protein>
    <submittedName>
        <fullName evidence="23">Centrosomal protein of 192 kDa</fullName>
    </submittedName>
</protein>
<dbReference type="Gene3D" id="2.130.10.10">
    <property type="entry name" value="YVTN repeat-like/Quinoprotein amine dehydrogenase"/>
    <property type="match status" value="1"/>
</dbReference>
<evidence type="ECO:0000256" key="3">
    <source>
        <dbReference type="ARBA" id="ARBA00004629"/>
    </source>
</evidence>
<gene>
    <name evidence="23" type="ORF">GRJ2_000741600</name>
</gene>
<name>A0ABC9WB59_GRUJA</name>
<evidence type="ECO:0000256" key="7">
    <source>
        <dbReference type="ARBA" id="ARBA00022574"/>
    </source>
</evidence>
<dbReference type="GO" id="GO:0005643">
    <property type="term" value="C:nuclear pore"/>
    <property type="evidence" value="ECO:0007669"/>
    <property type="project" value="UniProtKB-SubCell"/>
</dbReference>
<keyword evidence="7 20" id="KW-0853">WD repeat</keyword>
<dbReference type="PANTHER" id="PTHR16029">
    <property type="entry name" value="CENTROSOMAL PROTEIN OF 192 KDA"/>
    <property type="match status" value="1"/>
</dbReference>
<dbReference type="GO" id="GO:0051301">
    <property type="term" value="P:cell division"/>
    <property type="evidence" value="ECO:0007669"/>
    <property type="project" value="UniProtKB-KW"/>
</dbReference>
<evidence type="ECO:0000259" key="22">
    <source>
        <dbReference type="PROSITE" id="PS50202"/>
    </source>
</evidence>
<keyword evidence="16" id="KW-0458">Lysosome</keyword>
<keyword evidence="14" id="KW-0811">Translocation</keyword>
<dbReference type="InterPro" id="IPR057662">
    <property type="entry name" value="CEP192_Aurora-A_bind"/>
</dbReference>
<dbReference type="GO" id="GO:0000776">
    <property type="term" value="C:kinetochore"/>
    <property type="evidence" value="ECO:0007669"/>
    <property type="project" value="UniProtKB-KW"/>
</dbReference>
<keyword evidence="15" id="KW-0906">Nuclear pore complex</keyword>
<comment type="function">
    <text evidence="1">Component of the Nup107-160 subcomplex of the nuclear pore complex (NPC). The Nup107-160 subcomplex is required for the assembly of a functional NPC. The Nup107-160 subcomplex is also required for normal kinetochore microtubule attachment, mitotic progression and chromosome segregation. This subunit plays a role in recruitment of the Nup107-160 subcomplex to the kinetochore.</text>
</comment>
<evidence type="ECO:0000256" key="20">
    <source>
        <dbReference type="PROSITE-ProRule" id="PRU00221"/>
    </source>
</evidence>
<evidence type="ECO:0000256" key="19">
    <source>
        <dbReference type="ARBA" id="ARBA00023328"/>
    </source>
</evidence>
<dbReference type="GO" id="GO:0015031">
    <property type="term" value="P:protein transport"/>
    <property type="evidence" value="ECO:0007669"/>
    <property type="project" value="UniProtKB-KW"/>
</dbReference>
<feature type="region of interest" description="Disordered" evidence="21">
    <location>
        <begin position="1366"/>
        <end position="1402"/>
    </location>
</feature>
<evidence type="ECO:0000256" key="16">
    <source>
        <dbReference type="ARBA" id="ARBA00023228"/>
    </source>
</evidence>
<keyword evidence="19" id="KW-0137">Centromere</keyword>
<dbReference type="GO" id="GO:0007059">
    <property type="term" value="P:chromosome segregation"/>
    <property type="evidence" value="ECO:0007669"/>
    <property type="project" value="UniProtKB-KW"/>
</dbReference>
<feature type="region of interest" description="Disordered" evidence="21">
    <location>
        <begin position="509"/>
        <end position="529"/>
    </location>
</feature>
<dbReference type="Pfam" id="PF25763">
    <property type="entry name" value="Aurora-A_bind_CEP192"/>
    <property type="match status" value="1"/>
</dbReference>
<keyword evidence="18" id="KW-0131">Cell cycle</keyword>
<evidence type="ECO:0000256" key="5">
    <source>
        <dbReference type="ARBA" id="ARBA00010102"/>
    </source>
</evidence>
<evidence type="ECO:0000256" key="10">
    <source>
        <dbReference type="ARBA" id="ARBA00022776"/>
    </source>
</evidence>
<accession>A0ABC9WB59</accession>
<feature type="compositionally biased region" description="Low complexity" evidence="21">
    <location>
        <begin position="511"/>
        <end position="522"/>
    </location>
</feature>
<keyword evidence="8" id="KW-0132">Cell division</keyword>
<feature type="repeat" description="WD" evidence="20">
    <location>
        <begin position="8"/>
        <end position="40"/>
    </location>
</feature>
<dbReference type="InterPro" id="IPR013783">
    <property type="entry name" value="Ig-like_fold"/>
</dbReference>
<dbReference type="Gene3D" id="2.60.40.10">
    <property type="entry name" value="Immunoglobulins"/>
    <property type="match status" value="1"/>
</dbReference>
<feature type="compositionally biased region" description="Basic and acidic residues" evidence="21">
    <location>
        <begin position="1384"/>
        <end position="1399"/>
    </location>
</feature>
<dbReference type="PANTHER" id="PTHR16029:SF11">
    <property type="entry name" value="CENTROSOMAL PROTEIN OF 192 KDA"/>
    <property type="match status" value="1"/>
</dbReference>
<comment type="similarity">
    <text evidence="5">Belongs to the WD repeat SEC13 family.</text>
</comment>
<dbReference type="InterPro" id="IPR054085">
    <property type="entry name" value="Cep192-like_D1"/>
</dbReference>
<keyword evidence="17" id="KW-0539">Nucleus</keyword>
<dbReference type="InterPro" id="IPR001680">
    <property type="entry name" value="WD40_rpt"/>
</dbReference>